<proteinExistence type="predicted"/>
<dbReference type="Proteomes" id="UP000314294">
    <property type="component" value="Unassembled WGS sequence"/>
</dbReference>
<reference evidence="1 2" key="1">
    <citation type="submission" date="2019-03" db="EMBL/GenBank/DDBJ databases">
        <title>First draft genome of Liparis tanakae, snailfish: a comprehensive survey of snailfish specific genes.</title>
        <authorList>
            <person name="Kim W."/>
            <person name="Song I."/>
            <person name="Jeong J.-H."/>
            <person name="Kim D."/>
            <person name="Kim S."/>
            <person name="Ryu S."/>
            <person name="Song J.Y."/>
            <person name="Lee S.K."/>
        </authorList>
    </citation>
    <scope>NUCLEOTIDE SEQUENCE [LARGE SCALE GENOMIC DNA]</scope>
    <source>
        <tissue evidence="1">Muscle</tissue>
    </source>
</reference>
<gene>
    <name evidence="1" type="ORF">EYF80_064260</name>
</gene>
<organism evidence="1 2">
    <name type="scientific">Liparis tanakae</name>
    <name type="common">Tanaka's snailfish</name>
    <dbReference type="NCBI Taxonomy" id="230148"/>
    <lineage>
        <taxon>Eukaryota</taxon>
        <taxon>Metazoa</taxon>
        <taxon>Chordata</taxon>
        <taxon>Craniata</taxon>
        <taxon>Vertebrata</taxon>
        <taxon>Euteleostomi</taxon>
        <taxon>Actinopterygii</taxon>
        <taxon>Neopterygii</taxon>
        <taxon>Teleostei</taxon>
        <taxon>Neoteleostei</taxon>
        <taxon>Acanthomorphata</taxon>
        <taxon>Eupercaria</taxon>
        <taxon>Perciformes</taxon>
        <taxon>Cottioidei</taxon>
        <taxon>Cottales</taxon>
        <taxon>Liparidae</taxon>
        <taxon>Liparis</taxon>
    </lineage>
</organism>
<name>A0A4Z2E9X3_9TELE</name>
<evidence type="ECO:0000313" key="2">
    <source>
        <dbReference type="Proteomes" id="UP000314294"/>
    </source>
</evidence>
<dbReference type="EMBL" id="SRLO01012094">
    <property type="protein sequence ID" value="TNN25609.1"/>
    <property type="molecule type" value="Genomic_DNA"/>
</dbReference>
<comment type="caution">
    <text evidence="1">The sequence shown here is derived from an EMBL/GenBank/DDBJ whole genome shotgun (WGS) entry which is preliminary data.</text>
</comment>
<sequence>MTPFTEEEKGGASSPWVEERKCNVTEISGEKPLRHKQFLLFLFLSHLKELRRGAHKAGLLARFEKGNLSFR</sequence>
<protein>
    <submittedName>
        <fullName evidence="1">Uncharacterized protein</fullName>
    </submittedName>
</protein>
<evidence type="ECO:0000313" key="1">
    <source>
        <dbReference type="EMBL" id="TNN25609.1"/>
    </source>
</evidence>
<dbReference type="AlphaFoldDB" id="A0A4Z2E9X3"/>
<accession>A0A4Z2E9X3</accession>
<keyword evidence="2" id="KW-1185">Reference proteome</keyword>